<sequence length="89" mass="10167">MKQALGEQVPHGYCSIQRRHGQGFWRAKVVIIDPGLYMDKVDVLWIPQCRSMPTSFKLFTGELVPQILGVHVESHSHGSWSRPPSWPSR</sequence>
<protein>
    <submittedName>
        <fullName evidence="1">Uncharacterized protein</fullName>
    </submittedName>
</protein>
<dbReference type="AlphaFoldDB" id="A0A453LEV6"/>
<accession>A0A453LEV6</accession>
<reference evidence="1" key="4">
    <citation type="submission" date="2019-03" db="UniProtKB">
        <authorList>
            <consortium name="EnsemblPlants"/>
        </authorList>
    </citation>
    <scope>IDENTIFICATION</scope>
</reference>
<reference evidence="1" key="5">
    <citation type="journal article" date="2021" name="G3 (Bethesda)">
        <title>Aegilops tauschii genome assembly Aet v5.0 features greater sequence contiguity and improved annotation.</title>
        <authorList>
            <person name="Wang L."/>
            <person name="Zhu T."/>
            <person name="Rodriguez J.C."/>
            <person name="Deal K.R."/>
            <person name="Dubcovsky J."/>
            <person name="McGuire P.E."/>
            <person name="Lux T."/>
            <person name="Spannagl M."/>
            <person name="Mayer K.F.X."/>
            <person name="Baldrich P."/>
            <person name="Meyers B.C."/>
            <person name="Huo N."/>
            <person name="Gu Y.Q."/>
            <person name="Zhou H."/>
            <person name="Devos K.M."/>
            <person name="Bennetzen J.L."/>
            <person name="Unver T."/>
            <person name="Budak H."/>
            <person name="Gulick P.J."/>
            <person name="Galiba G."/>
            <person name="Kalapos B."/>
            <person name="Nelson D.R."/>
            <person name="Li P."/>
            <person name="You F.M."/>
            <person name="Luo M.C."/>
            <person name="Dvorak J."/>
        </authorList>
    </citation>
    <scope>NUCLEOTIDE SEQUENCE [LARGE SCALE GENOMIC DNA]</scope>
    <source>
        <strain evidence="1">cv. AL8/78</strain>
    </source>
</reference>
<name>A0A453LEV6_AEGTS</name>
<reference evidence="2" key="2">
    <citation type="journal article" date="2017" name="Nat. Plants">
        <title>The Aegilops tauschii genome reveals multiple impacts of transposons.</title>
        <authorList>
            <person name="Zhao G."/>
            <person name="Zou C."/>
            <person name="Li K."/>
            <person name="Wang K."/>
            <person name="Li T."/>
            <person name="Gao L."/>
            <person name="Zhang X."/>
            <person name="Wang H."/>
            <person name="Yang Z."/>
            <person name="Liu X."/>
            <person name="Jiang W."/>
            <person name="Mao L."/>
            <person name="Kong X."/>
            <person name="Jiao Y."/>
            <person name="Jia J."/>
        </authorList>
    </citation>
    <scope>NUCLEOTIDE SEQUENCE [LARGE SCALE GENOMIC DNA]</scope>
    <source>
        <strain evidence="2">cv. AL8/78</strain>
    </source>
</reference>
<reference evidence="1" key="3">
    <citation type="journal article" date="2017" name="Nature">
        <title>Genome sequence of the progenitor of the wheat D genome Aegilops tauschii.</title>
        <authorList>
            <person name="Luo M.C."/>
            <person name="Gu Y.Q."/>
            <person name="Puiu D."/>
            <person name="Wang H."/>
            <person name="Twardziok S.O."/>
            <person name="Deal K.R."/>
            <person name="Huo N."/>
            <person name="Zhu T."/>
            <person name="Wang L."/>
            <person name="Wang Y."/>
            <person name="McGuire P.E."/>
            <person name="Liu S."/>
            <person name="Long H."/>
            <person name="Ramasamy R.K."/>
            <person name="Rodriguez J.C."/>
            <person name="Van S.L."/>
            <person name="Yuan L."/>
            <person name="Wang Z."/>
            <person name="Xia Z."/>
            <person name="Xiao L."/>
            <person name="Anderson O.D."/>
            <person name="Ouyang S."/>
            <person name="Liang Y."/>
            <person name="Zimin A.V."/>
            <person name="Pertea G."/>
            <person name="Qi P."/>
            <person name="Bennetzen J.L."/>
            <person name="Dai X."/>
            <person name="Dawson M.W."/>
            <person name="Muller H.G."/>
            <person name="Kugler K."/>
            <person name="Rivarola-Duarte L."/>
            <person name="Spannagl M."/>
            <person name="Mayer K.F.X."/>
            <person name="Lu F.H."/>
            <person name="Bevan M.W."/>
            <person name="Leroy P."/>
            <person name="Li P."/>
            <person name="You F.M."/>
            <person name="Sun Q."/>
            <person name="Liu Z."/>
            <person name="Lyons E."/>
            <person name="Wicker T."/>
            <person name="Salzberg S.L."/>
            <person name="Devos K.M."/>
            <person name="Dvorak J."/>
        </authorList>
    </citation>
    <scope>NUCLEOTIDE SEQUENCE [LARGE SCALE GENOMIC DNA]</scope>
    <source>
        <strain evidence="1">cv. AL8/78</strain>
    </source>
</reference>
<reference evidence="2" key="1">
    <citation type="journal article" date="2014" name="Science">
        <title>Ancient hybridizations among the ancestral genomes of bread wheat.</title>
        <authorList>
            <consortium name="International Wheat Genome Sequencing Consortium,"/>
            <person name="Marcussen T."/>
            <person name="Sandve S.R."/>
            <person name="Heier L."/>
            <person name="Spannagl M."/>
            <person name="Pfeifer M."/>
            <person name="Jakobsen K.S."/>
            <person name="Wulff B.B."/>
            <person name="Steuernagel B."/>
            <person name="Mayer K.F."/>
            <person name="Olsen O.A."/>
        </authorList>
    </citation>
    <scope>NUCLEOTIDE SEQUENCE [LARGE SCALE GENOMIC DNA]</scope>
    <source>
        <strain evidence="2">cv. AL8/78</strain>
    </source>
</reference>
<dbReference type="Gramene" id="AET5Gv20737800.11">
    <property type="protein sequence ID" value="AET5Gv20737800.11"/>
    <property type="gene ID" value="AET5Gv20737800"/>
</dbReference>
<keyword evidence="2" id="KW-1185">Reference proteome</keyword>
<dbReference type="EnsemblPlants" id="AET5Gv20737800.11">
    <property type="protein sequence ID" value="AET5Gv20737800.11"/>
    <property type="gene ID" value="AET5Gv20737800"/>
</dbReference>
<proteinExistence type="predicted"/>
<evidence type="ECO:0000313" key="1">
    <source>
        <dbReference type="EnsemblPlants" id="AET5Gv20737800.11"/>
    </source>
</evidence>
<dbReference type="Proteomes" id="UP000015105">
    <property type="component" value="Chromosome 5D"/>
</dbReference>
<organism evidence="1 2">
    <name type="scientific">Aegilops tauschii subsp. strangulata</name>
    <name type="common">Goatgrass</name>
    <dbReference type="NCBI Taxonomy" id="200361"/>
    <lineage>
        <taxon>Eukaryota</taxon>
        <taxon>Viridiplantae</taxon>
        <taxon>Streptophyta</taxon>
        <taxon>Embryophyta</taxon>
        <taxon>Tracheophyta</taxon>
        <taxon>Spermatophyta</taxon>
        <taxon>Magnoliopsida</taxon>
        <taxon>Liliopsida</taxon>
        <taxon>Poales</taxon>
        <taxon>Poaceae</taxon>
        <taxon>BOP clade</taxon>
        <taxon>Pooideae</taxon>
        <taxon>Triticodae</taxon>
        <taxon>Triticeae</taxon>
        <taxon>Triticinae</taxon>
        <taxon>Aegilops</taxon>
    </lineage>
</organism>
<evidence type="ECO:0000313" key="2">
    <source>
        <dbReference type="Proteomes" id="UP000015105"/>
    </source>
</evidence>